<evidence type="ECO:0000313" key="2">
    <source>
        <dbReference type="EMBL" id="BAQ68484.1"/>
    </source>
</evidence>
<dbReference type="InterPro" id="IPR001584">
    <property type="entry name" value="Integrase_cat-core"/>
</dbReference>
<dbReference type="Proteomes" id="UP000064912">
    <property type="component" value="Chromosome"/>
</dbReference>
<dbReference type="EMBL" id="AP014800">
    <property type="protein sequence ID" value="BAQ68484.1"/>
    <property type="molecule type" value="Genomic_DNA"/>
</dbReference>
<dbReference type="SUPFAM" id="SSF46689">
    <property type="entry name" value="Homeodomain-like"/>
    <property type="match status" value="1"/>
</dbReference>
<dbReference type="SUPFAM" id="SSF53098">
    <property type="entry name" value="Ribonuclease H-like"/>
    <property type="match status" value="1"/>
</dbReference>
<dbReference type="PATRIC" id="fig|35806.4.peg.1369"/>
<evidence type="ECO:0000259" key="1">
    <source>
        <dbReference type="PROSITE" id="PS50994"/>
    </source>
</evidence>
<protein>
    <submittedName>
        <fullName evidence="2">Integrase, catalytic region</fullName>
    </submittedName>
</protein>
<reference evidence="2 3" key="1">
    <citation type="submission" date="2015-02" db="EMBL/GenBank/DDBJ databases">
        <title>Genome sequene of Rhodovulum sulfidophilum DSM 2351.</title>
        <authorList>
            <person name="Nagao N."/>
        </authorList>
    </citation>
    <scope>NUCLEOTIDE SEQUENCE [LARGE SCALE GENOMIC DNA]</scope>
    <source>
        <strain evidence="2 3">DSM 2351</strain>
    </source>
</reference>
<dbReference type="KEGG" id="rsu:NHU_01325"/>
<dbReference type="GO" id="GO:0015074">
    <property type="term" value="P:DNA integration"/>
    <property type="evidence" value="ECO:0007669"/>
    <property type="project" value="InterPro"/>
</dbReference>
<dbReference type="Gene3D" id="3.30.420.10">
    <property type="entry name" value="Ribonuclease H-like superfamily/Ribonuclease H"/>
    <property type="match status" value="1"/>
</dbReference>
<name>A0A0D6B1A1_RHOSU</name>
<sequence length="348" mass="39751">MDGTPKATKPKARDAKTKIAQNRMSVLELAKELGNVAEACRQRGMDRTSFYEWKRRFQTHGFEELKDLPPIHKAHPQTTSPETVERIKALALEHPAYGCNRFEAMLALEGVRVSSITIQKILNENRLGTRYDRWLALEEAHAGQTIEITAEQAAFLEKQNPCFRERHVESGTPGELLSADTFFVGTLKGIGKVYLHAVVDTFGSYAFGFLHVSKQPEAAVAVLHNDVLPFYRALDLPVKAVLTDNGREFCGTEKHPYELYLDLNAIEHRRTKVRTPKTNGFVERFNGTVLEEFFRVKMRETFYETVEALQADLDAWLFHYNTERPHMGYRNMGRRPIETVMSFVSQEG</sequence>
<proteinExistence type="predicted"/>
<accession>A0A0D6B1A1</accession>
<dbReference type="PROSITE" id="PS50994">
    <property type="entry name" value="INTEGRASE"/>
    <property type="match status" value="1"/>
</dbReference>
<gene>
    <name evidence="2" type="ORF">NHU_01325</name>
</gene>
<dbReference type="InterPro" id="IPR009057">
    <property type="entry name" value="Homeodomain-like_sf"/>
</dbReference>
<dbReference type="InterPro" id="IPR036388">
    <property type="entry name" value="WH-like_DNA-bd_sf"/>
</dbReference>
<evidence type="ECO:0000313" key="3">
    <source>
        <dbReference type="Proteomes" id="UP000064912"/>
    </source>
</evidence>
<dbReference type="PANTHER" id="PTHR47515">
    <property type="entry name" value="LOW CALCIUM RESPONSE LOCUS PROTEIN T"/>
    <property type="match status" value="1"/>
</dbReference>
<dbReference type="Gene3D" id="1.10.10.10">
    <property type="entry name" value="Winged helix-like DNA-binding domain superfamily/Winged helix DNA-binding domain"/>
    <property type="match status" value="1"/>
</dbReference>
<feature type="domain" description="Integrase catalytic" evidence="1">
    <location>
        <begin position="169"/>
        <end position="344"/>
    </location>
</feature>
<organism evidence="2 3">
    <name type="scientific">Rhodovulum sulfidophilum</name>
    <name type="common">Rhodobacter sulfidophilus</name>
    <dbReference type="NCBI Taxonomy" id="35806"/>
    <lineage>
        <taxon>Bacteria</taxon>
        <taxon>Pseudomonadati</taxon>
        <taxon>Pseudomonadota</taxon>
        <taxon>Alphaproteobacteria</taxon>
        <taxon>Rhodobacterales</taxon>
        <taxon>Paracoccaceae</taxon>
        <taxon>Rhodovulum</taxon>
    </lineage>
</organism>
<dbReference type="AlphaFoldDB" id="A0A0D6B1A1"/>
<dbReference type="InterPro" id="IPR012337">
    <property type="entry name" value="RNaseH-like_sf"/>
</dbReference>
<dbReference type="InterPro" id="IPR036397">
    <property type="entry name" value="RNaseH_sf"/>
</dbReference>
<dbReference type="Pfam" id="PF13565">
    <property type="entry name" value="HTH_32"/>
    <property type="match status" value="1"/>
</dbReference>
<dbReference type="PANTHER" id="PTHR47515:SF1">
    <property type="entry name" value="BLR2054 PROTEIN"/>
    <property type="match status" value="1"/>
</dbReference>
<dbReference type="NCBIfam" id="NF033577">
    <property type="entry name" value="transpos_IS481"/>
    <property type="match status" value="1"/>
</dbReference>
<dbReference type="Pfam" id="PF13683">
    <property type="entry name" value="rve_3"/>
    <property type="match status" value="1"/>
</dbReference>
<dbReference type="GO" id="GO:0003676">
    <property type="term" value="F:nucleic acid binding"/>
    <property type="evidence" value="ECO:0007669"/>
    <property type="project" value="InterPro"/>
</dbReference>
<dbReference type="InterPro" id="IPR047656">
    <property type="entry name" value="IS481-like_transpos"/>
</dbReference>